<accession>A0A371FBL0</accession>
<dbReference type="SUPFAM" id="SSF53098">
    <property type="entry name" value="Ribonuclease H-like"/>
    <property type="match status" value="1"/>
</dbReference>
<evidence type="ECO:0000313" key="1">
    <source>
        <dbReference type="EMBL" id="RDX75672.1"/>
    </source>
</evidence>
<gene>
    <name evidence="1" type="ORF">CR513_44426</name>
</gene>
<dbReference type="EMBL" id="QJKJ01009755">
    <property type="protein sequence ID" value="RDX75672.1"/>
    <property type="molecule type" value="Genomic_DNA"/>
</dbReference>
<dbReference type="PANTHER" id="PTHR35046">
    <property type="entry name" value="ZINC KNUCKLE (CCHC-TYPE) FAMILY PROTEIN"/>
    <property type="match status" value="1"/>
</dbReference>
<dbReference type="AlphaFoldDB" id="A0A371FBL0"/>
<evidence type="ECO:0000313" key="2">
    <source>
        <dbReference type="Proteomes" id="UP000257109"/>
    </source>
</evidence>
<keyword evidence="2" id="KW-1185">Reference proteome</keyword>
<sequence>MVRLHGLPKTIVSDRDSKFLSYFWRTLKSKLDTKLLFSITFHPQTMVVHKATSHTPSKRMCSFNPLSPLDLLPLPCMTFIVHQDGLSKAQFVVKLHEKAHLYIEKKGEQYPKSANKAKNTIVFEKGDSEDGPFIVLQKSMIMLVLDLTQEYGSITTFDDKHENDIKHKEAEAHQGPITWGRLKRLVEEV</sequence>
<reference evidence="1" key="1">
    <citation type="submission" date="2018-05" db="EMBL/GenBank/DDBJ databases">
        <title>Draft genome of Mucuna pruriens seed.</title>
        <authorList>
            <person name="Nnadi N.E."/>
            <person name="Vos R."/>
            <person name="Hasami M.H."/>
            <person name="Devisetty U.K."/>
            <person name="Aguiy J.C."/>
        </authorList>
    </citation>
    <scope>NUCLEOTIDE SEQUENCE [LARGE SCALE GENOMIC DNA]</scope>
    <source>
        <strain evidence="1">JCA_2017</strain>
    </source>
</reference>
<organism evidence="1 2">
    <name type="scientific">Mucuna pruriens</name>
    <name type="common">Velvet bean</name>
    <name type="synonym">Dolichos pruriens</name>
    <dbReference type="NCBI Taxonomy" id="157652"/>
    <lineage>
        <taxon>Eukaryota</taxon>
        <taxon>Viridiplantae</taxon>
        <taxon>Streptophyta</taxon>
        <taxon>Embryophyta</taxon>
        <taxon>Tracheophyta</taxon>
        <taxon>Spermatophyta</taxon>
        <taxon>Magnoliopsida</taxon>
        <taxon>eudicotyledons</taxon>
        <taxon>Gunneridae</taxon>
        <taxon>Pentapetalae</taxon>
        <taxon>rosids</taxon>
        <taxon>fabids</taxon>
        <taxon>Fabales</taxon>
        <taxon>Fabaceae</taxon>
        <taxon>Papilionoideae</taxon>
        <taxon>50 kb inversion clade</taxon>
        <taxon>NPAAA clade</taxon>
        <taxon>indigoferoid/millettioid clade</taxon>
        <taxon>Phaseoleae</taxon>
        <taxon>Mucuna</taxon>
    </lineage>
</organism>
<proteinExistence type="predicted"/>
<comment type="caution">
    <text evidence="1">The sequence shown here is derived from an EMBL/GenBank/DDBJ whole genome shotgun (WGS) entry which is preliminary data.</text>
</comment>
<dbReference type="InterPro" id="IPR036397">
    <property type="entry name" value="RNaseH_sf"/>
</dbReference>
<protein>
    <recommendedName>
        <fullName evidence="3">Integrase catalytic domain-containing protein</fullName>
    </recommendedName>
</protein>
<dbReference type="InterPro" id="IPR012337">
    <property type="entry name" value="RNaseH-like_sf"/>
</dbReference>
<dbReference type="Proteomes" id="UP000257109">
    <property type="component" value="Unassembled WGS sequence"/>
</dbReference>
<dbReference type="PANTHER" id="PTHR35046:SF9">
    <property type="entry name" value="RNA-DIRECTED DNA POLYMERASE"/>
    <property type="match status" value="1"/>
</dbReference>
<dbReference type="OrthoDB" id="909526at2759"/>
<dbReference type="Gene3D" id="3.30.420.10">
    <property type="entry name" value="Ribonuclease H-like superfamily/Ribonuclease H"/>
    <property type="match status" value="1"/>
</dbReference>
<dbReference type="GO" id="GO:0003676">
    <property type="term" value="F:nucleic acid binding"/>
    <property type="evidence" value="ECO:0007669"/>
    <property type="project" value="InterPro"/>
</dbReference>
<feature type="non-terminal residue" evidence="1">
    <location>
        <position position="1"/>
    </location>
</feature>
<evidence type="ECO:0008006" key="3">
    <source>
        <dbReference type="Google" id="ProtNLM"/>
    </source>
</evidence>
<name>A0A371FBL0_MUCPR</name>